<evidence type="ECO:0000256" key="1">
    <source>
        <dbReference type="SAM" id="MobiDB-lite"/>
    </source>
</evidence>
<feature type="region of interest" description="Disordered" evidence="1">
    <location>
        <begin position="58"/>
        <end position="171"/>
    </location>
</feature>
<feature type="compositionally biased region" description="Basic and acidic residues" evidence="1">
    <location>
        <begin position="71"/>
        <end position="111"/>
    </location>
</feature>
<proteinExistence type="predicted"/>
<accession>A0A9W6YJ99</accession>
<dbReference type="EMBL" id="BSXW01012638">
    <property type="protein sequence ID" value="GMF66406.1"/>
    <property type="molecule type" value="Genomic_DNA"/>
</dbReference>
<reference evidence="2" key="1">
    <citation type="submission" date="2023-04" db="EMBL/GenBank/DDBJ databases">
        <title>Phytophthora lilii NBRC 32176.</title>
        <authorList>
            <person name="Ichikawa N."/>
            <person name="Sato H."/>
            <person name="Tonouchi N."/>
        </authorList>
    </citation>
    <scope>NUCLEOTIDE SEQUENCE</scope>
    <source>
        <strain evidence="2">NBRC 32176</strain>
    </source>
</reference>
<gene>
    <name evidence="2" type="ORF">Plil01_001885300</name>
</gene>
<name>A0A9W6YJ99_9STRA</name>
<protein>
    <submittedName>
        <fullName evidence="2">Unnamed protein product</fullName>
    </submittedName>
</protein>
<sequence>MDTAEMSEFWPRTVAATQRIMFNTTCSADLDVCHVRVKDIHELEDMINDILKAEECCSTRESSSRYSQGRDVPRRRDQRRPEDSYDSNRRERRERDSGRRRDDSRREEPRYQPRVTLTEASMADIMAELQVREPQASRASTSKSLGRVLSTDAAGCDDEWNDRGDQYSDKELGDVMTTHPMAMTNTSQPQTTPSEE</sequence>
<keyword evidence="3" id="KW-1185">Reference proteome</keyword>
<evidence type="ECO:0000313" key="3">
    <source>
        <dbReference type="Proteomes" id="UP001165083"/>
    </source>
</evidence>
<dbReference type="Proteomes" id="UP001165083">
    <property type="component" value="Unassembled WGS sequence"/>
</dbReference>
<comment type="caution">
    <text evidence="2">The sequence shown here is derived from an EMBL/GenBank/DDBJ whole genome shotgun (WGS) entry which is preliminary data.</text>
</comment>
<evidence type="ECO:0000313" key="2">
    <source>
        <dbReference type="EMBL" id="GMF66406.1"/>
    </source>
</evidence>
<dbReference type="AlphaFoldDB" id="A0A9W6YJ99"/>
<feature type="compositionally biased region" description="Basic and acidic residues" evidence="1">
    <location>
        <begin position="161"/>
        <end position="171"/>
    </location>
</feature>
<organism evidence="2 3">
    <name type="scientific">Phytophthora lilii</name>
    <dbReference type="NCBI Taxonomy" id="2077276"/>
    <lineage>
        <taxon>Eukaryota</taxon>
        <taxon>Sar</taxon>
        <taxon>Stramenopiles</taxon>
        <taxon>Oomycota</taxon>
        <taxon>Peronosporomycetes</taxon>
        <taxon>Peronosporales</taxon>
        <taxon>Peronosporaceae</taxon>
        <taxon>Phytophthora</taxon>
    </lineage>
</organism>